<dbReference type="InterPro" id="IPR008978">
    <property type="entry name" value="HSP20-like_chaperone"/>
</dbReference>
<accession>A0A443SW11</accession>
<evidence type="ECO:0000313" key="3">
    <source>
        <dbReference type="Proteomes" id="UP000288716"/>
    </source>
</evidence>
<dbReference type="GO" id="GO:0005737">
    <property type="term" value="C:cytoplasm"/>
    <property type="evidence" value="ECO:0007669"/>
    <property type="project" value="TreeGrafter"/>
</dbReference>
<dbReference type="InterPro" id="IPR007052">
    <property type="entry name" value="CS_dom"/>
</dbReference>
<dbReference type="SUPFAM" id="SSF49764">
    <property type="entry name" value="HSP20-like chaperones"/>
    <property type="match status" value="1"/>
</dbReference>
<proteinExistence type="predicted"/>
<name>A0A443SW11_9ACAR</name>
<dbReference type="Proteomes" id="UP000288716">
    <property type="component" value="Unassembled WGS sequence"/>
</dbReference>
<gene>
    <name evidence="2" type="ORF">B4U80_12763</name>
</gene>
<feature type="domain" description="CS" evidence="1">
    <location>
        <begin position="142"/>
        <end position="234"/>
    </location>
</feature>
<dbReference type="STRING" id="299467.A0A443SW11"/>
<protein>
    <submittedName>
        <fullName evidence="2">NudC domain-containing protein 3-like protein</fullName>
    </submittedName>
</protein>
<dbReference type="GO" id="GO:0006457">
    <property type="term" value="P:protein folding"/>
    <property type="evidence" value="ECO:0007669"/>
    <property type="project" value="TreeGrafter"/>
</dbReference>
<evidence type="ECO:0000313" key="2">
    <source>
        <dbReference type="EMBL" id="RWS31703.1"/>
    </source>
</evidence>
<keyword evidence="3" id="KW-1185">Reference proteome</keyword>
<dbReference type="Pfam" id="PF04969">
    <property type="entry name" value="CS"/>
    <property type="match status" value="1"/>
</dbReference>
<dbReference type="EMBL" id="NCKV01000086">
    <property type="protein sequence ID" value="RWS31703.1"/>
    <property type="molecule type" value="Genomic_DNA"/>
</dbReference>
<sequence length="277" mass="31814">MDNDNEHFCLANMSAEQHILCAVKKEAYLDSFLDKVFRVLKEHTDFYEKYTKSTVLRYVSKYATGCVCGDKPKPAIMPMTREVRECCHVSLKRPSNTMNTEEKSLSDAIISSEKSFASNESAVSVDEERVGVRTDRDDYNGATCQEYSWSQVINEIDVIVPIESCVSSSRQVRVFIRSDDLTVLVNVGGNWIHKVNGCLSYTIRPMNSMWTLHPNSHIHISLEKERELWWSQLIQGEKALRVGSKDRSVQFEHLSDEAQTLVQKLAYEQYLKSKQRN</sequence>
<evidence type="ECO:0000259" key="1">
    <source>
        <dbReference type="PROSITE" id="PS51203"/>
    </source>
</evidence>
<dbReference type="GO" id="GO:0051082">
    <property type="term" value="F:unfolded protein binding"/>
    <property type="evidence" value="ECO:0007669"/>
    <property type="project" value="TreeGrafter"/>
</dbReference>
<dbReference type="VEuPathDB" id="VectorBase:LDEU000337"/>
<organism evidence="2 3">
    <name type="scientific">Leptotrombidium deliense</name>
    <dbReference type="NCBI Taxonomy" id="299467"/>
    <lineage>
        <taxon>Eukaryota</taxon>
        <taxon>Metazoa</taxon>
        <taxon>Ecdysozoa</taxon>
        <taxon>Arthropoda</taxon>
        <taxon>Chelicerata</taxon>
        <taxon>Arachnida</taxon>
        <taxon>Acari</taxon>
        <taxon>Acariformes</taxon>
        <taxon>Trombidiformes</taxon>
        <taxon>Prostigmata</taxon>
        <taxon>Anystina</taxon>
        <taxon>Parasitengona</taxon>
        <taxon>Trombiculoidea</taxon>
        <taxon>Trombiculidae</taxon>
        <taxon>Leptotrombidium</taxon>
    </lineage>
</organism>
<dbReference type="PROSITE" id="PS51203">
    <property type="entry name" value="CS"/>
    <property type="match status" value="1"/>
</dbReference>
<reference evidence="2 3" key="1">
    <citation type="journal article" date="2018" name="Gigascience">
        <title>Genomes of trombidid mites reveal novel predicted allergens and laterally-transferred genes associated with secondary metabolism.</title>
        <authorList>
            <person name="Dong X."/>
            <person name="Chaisiri K."/>
            <person name="Xia D."/>
            <person name="Armstrong S.D."/>
            <person name="Fang Y."/>
            <person name="Donnelly M.J."/>
            <person name="Kadowaki T."/>
            <person name="McGarry J.W."/>
            <person name="Darby A.C."/>
            <person name="Makepeace B.L."/>
        </authorList>
    </citation>
    <scope>NUCLEOTIDE SEQUENCE [LARGE SCALE GENOMIC DNA]</scope>
    <source>
        <strain evidence="2">UoL-UT</strain>
    </source>
</reference>
<dbReference type="OrthoDB" id="515366at2759"/>
<dbReference type="InterPro" id="IPR037898">
    <property type="entry name" value="NudC_fam"/>
</dbReference>
<dbReference type="AlphaFoldDB" id="A0A443SW11"/>
<dbReference type="Gene3D" id="2.60.40.790">
    <property type="match status" value="1"/>
</dbReference>
<dbReference type="PANTHER" id="PTHR12356:SF19">
    <property type="entry name" value="NUDC DOMAIN-CONTAINING PROTEIN 3"/>
    <property type="match status" value="1"/>
</dbReference>
<comment type="caution">
    <text evidence="2">The sequence shown here is derived from an EMBL/GenBank/DDBJ whole genome shotgun (WGS) entry which is preliminary data.</text>
</comment>
<dbReference type="PANTHER" id="PTHR12356">
    <property type="entry name" value="NUCLEAR MOVEMENT PROTEIN NUDC"/>
    <property type="match status" value="1"/>
</dbReference>